<reference evidence="1 2" key="1">
    <citation type="submission" date="2019-06" db="EMBL/GenBank/DDBJ databases">
        <title>Sequencing the genomes of 1000 actinobacteria strains.</title>
        <authorList>
            <person name="Klenk H.-P."/>
        </authorList>
    </citation>
    <scope>NUCLEOTIDE SEQUENCE [LARGE SCALE GENOMIC DNA]</scope>
    <source>
        <strain evidence="1 2">DSM 41649</strain>
    </source>
</reference>
<proteinExistence type="predicted"/>
<accession>A0A561F248</accession>
<organism evidence="1 2">
    <name type="scientific">Kitasatospora atroaurantiaca</name>
    <dbReference type="NCBI Taxonomy" id="285545"/>
    <lineage>
        <taxon>Bacteria</taxon>
        <taxon>Bacillati</taxon>
        <taxon>Actinomycetota</taxon>
        <taxon>Actinomycetes</taxon>
        <taxon>Kitasatosporales</taxon>
        <taxon>Streptomycetaceae</taxon>
        <taxon>Kitasatospora</taxon>
    </lineage>
</organism>
<comment type="caution">
    <text evidence="1">The sequence shown here is derived from an EMBL/GenBank/DDBJ whole genome shotgun (WGS) entry which is preliminary data.</text>
</comment>
<protein>
    <submittedName>
        <fullName evidence="1">Uncharacterized protein</fullName>
    </submittedName>
</protein>
<evidence type="ECO:0000313" key="2">
    <source>
        <dbReference type="Proteomes" id="UP000318416"/>
    </source>
</evidence>
<dbReference type="Proteomes" id="UP000318416">
    <property type="component" value="Unassembled WGS sequence"/>
</dbReference>
<dbReference type="EMBL" id="VIVR01000001">
    <property type="protein sequence ID" value="TWE21919.1"/>
    <property type="molecule type" value="Genomic_DNA"/>
</dbReference>
<keyword evidence="2" id="KW-1185">Reference proteome</keyword>
<gene>
    <name evidence="1" type="ORF">FB465_7172</name>
</gene>
<sequence length="41" mass="4673">MVAELLDTHTANRTEHHLLLDRPGVPLDRHDMARAVARMGR</sequence>
<dbReference type="RefSeq" id="WP_281292375.1">
    <property type="nucleotide sequence ID" value="NZ_BAAABR010000013.1"/>
</dbReference>
<name>A0A561F248_9ACTN</name>
<dbReference type="AlphaFoldDB" id="A0A561F248"/>
<evidence type="ECO:0000313" key="1">
    <source>
        <dbReference type="EMBL" id="TWE21919.1"/>
    </source>
</evidence>